<dbReference type="EMBL" id="FN554970">
    <property type="protein sequence ID" value="CBH12346.1"/>
    <property type="molecule type" value="Genomic_DNA"/>
</dbReference>
<dbReference type="GeneID" id="23862469"/>
<feature type="region of interest" description="Disordered" evidence="1">
    <location>
        <begin position="83"/>
        <end position="102"/>
    </location>
</feature>
<dbReference type="Proteomes" id="UP000002316">
    <property type="component" value="Chromosome 7"/>
</dbReference>
<dbReference type="KEGG" id="tbg:TbgDal_VII2988"/>
<accession>C9ZSG2</accession>
<proteinExistence type="predicted"/>
<sequence length="102" mass="11651">MATMRRPFGLKKTRNYILCPWYFHSSIFLFFLSPSLGVVNAPDYAKYKTTEGKRITYTLHERKGLSLSIFVHYFIYPHFSFPSFVSTSSSPPLESEGKGGNG</sequence>
<feature type="compositionally biased region" description="Low complexity" evidence="1">
    <location>
        <begin position="83"/>
        <end position="92"/>
    </location>
</feature>
<name>C9ZSG2_TRYB9</name>
<dbReference type="AlphaFoldDB" id="C9ZSG2"/>
<reference evidence="3" key="1">
    <citation type="journal article" date="2010" name="PLoS Negl. Trop. Dis.">
        <title>The genome sequence of Trypanosoma brucei gambiense, causative agent of chronic human african trypanosomiasis.</title>
        <authorList>
            <person name="Jackson A.P."/>
            <person name="Sanders M."/>
            <person name="Berry A."/>
            <person name="McQuillan J."/>
            <person name="Aslett M.A."/>
            <person name="Quail M.A."/>
            <person name="Chukualim B."/>
            <person name="Capewell P."/>
            <person name="MacLeod A."/>
            <person name="Melville S.E."/>
            <person name="Gibson W."/>
            <person name="Barry J.D."/>
            <person name="Berriman M."/>
            <person name="Hertz-Fowler C."/>
        </authorList>
    </citation>
    <scope>NUCLEOTIDE SEQUENCE [LARGE SCALE GENOMIC DNA]</scope>
    <source>
        <strain evidence="3">MHOM/CI/86/DAL972</strain>
    </source>
</reference>
<protein>
    <submittedName>
        <fullName evidence="2">Uncharacterized protein</fullName>
    </submittedName>
</protein>
<gene>
    <name evidence="2" type="ORF">TbgDal_VII2988</name>
</gene>
<dbReference type="RefSeq" id="XP_011774627.1">
    <property type="nucleotide sequence ID" value="XM_011776325.1"/>
</dbReference>
<evidence type="ECO:0000313" key="2">
    <source>
        <dbReference type="EMBL" id="CBH12346.1"/>
    </source>
</evidence>
<evidence type="ECO:0000313" key="3">
    <source>
        <dbReference type="Proteomes" id="UP000002316"/>
    </source>
</evidence>
<evidence type="ECO:0000256" key="1">
    <source>
        <dbReference type="SAM" id="MobiDB-lite"/>
    </source>
</evidence>
<organism evidence="2 3">
    <name type="scientific">Trypanosoma brucei gambiense (strain MHOM/CI/86/DAL972)</name>
    <dbReference type="NCBI Taxonomy" id="679716"/>
    <lineage>
        <taxon>Eukaryota</taxon>
        <taxon>Discoba</taxon>
        <taxon>Euglenozoa</taxon>
        <taxon>Kinetoplastea</taxon>
        <taxon>Metakinetoplastina</taxon>
        <taxon>Trypanosomatida</taxon>
        <taxon>Trypanosomatidae</taxon>
        <taxon>Trypanosoma</taxon>
    </lineage>
</organism>